<name>K0SWF9_THAOC</name>
<dbReference type="AlphaFoldDB" id="K0SWF9"/>
<proteinExistence type="predicted"/>
<reference evidence="1 2" key="1">
    <citation type="journal article" date="2012" name="Genome Biol.">
        <title>Genome and low-iron response of an oceanic diatom adapted to chronic iron limitation.</title>
        <authorList>
            <person name="Lommer M."/>
            <person name="Specht M."/>
            <person name="Roy A.S."/>
            <person name="Kraemer L."/>
            <person name="Andreson R."/>
            <person name="Gutowska M.A."/>
            <person name="Wolf J."/>
            <person name="Bergner S.V."/>
            <person name="Schilhabel M.B."/>
            <person name="Klostermeier U.C."/>
            <person name="Beiko R.G."/>
            <person name="Rosenstiel P."/>
            <person name="Hippler M."/>
            <person name="Laroche J."/>
        </authorList>
    </citation>
    <scope>NUCLEOTIDE SEQUENCE [LARGE SCALE GENOMIC DNA]</scope>
    <source>
        <strain evidence="1 2">CCMP1005</strain>
    </source>
</reference>
<feature type="non-terminal residue" evidence="1">
    <location>
        <position position="95"/>
    </location>
</feature>
<dbReference type="EMBL" id="AGNL01008140">
    <property type="protein sequence ID" value="EJK70713.1"/>
    <property type="molecule type" value="Genomic_DNA"/>
</dbReference>
<comment type="caution">
    <text evidence="1">The sequence shown here is derived from an EMBL/GenBank/DDBJ whole genome shotgun (WGS) entry which is preliminary data.</text>
</comment>
<keyword evidence="2" id="KW-1185">Reference proteome</keyword>
<evidence type="ECO:0000313" key="2">
    <source>
        <dbReference type="Proteomes" id="UP000266841"/>
    </source>
</evidence>
<evidence type="ECO:0000313" key="1">
    <source>
        <dbReference type="EMBL" id="EJK70713.1"/>
    </source>
</evidence>
<sequence length="95" mass="10211">MSPVPSPDPPPNQNDTTTPMTIVLEDTAGFPHAHATIDDYARACSEAVDSALREWPIAETTAHAIVSTGFVGTNVLRSTLWTQSFDVATPKEEES</sequence>
<gene>
    <name evidence="1" type="ORF">THAOC_07906</name>
</gene>
<accession>K0SWF9</accession>
<protein>
    <submittedName>
        <fullName evidence="1">Uncharacterized protein</fullName>
    </submittedName>
</protein>
<dbReference type="Proteomes" id="UP000266841">
    <property type="component" value="Unassembled WGS sequence"/>
</dbReference>
<organism evidence="1 2">
    <name type="scientific">Thalassiosira oceanica</name>
    <name type="common">Marine diatom</name>
    <dbReference type="NCBI Taxonomy" id="159749"/>
    <lineage>
        <taxon>Eukaryota</taxon>
        <taxon>Sar</taxon>
        <taxon>Stramenopiles</taxon>
        <taxon>Ochrophyta</taxon>
        <taxon>Bacillariophyta</taxon>
        <taxon>Coscinodiscophyceae</taxon>
        <taxon>Thalassiosirophycidae</taxon>
        <taxon>Thalassiosirales</taxon>
        <taxon>Thalassiosiraceae</taxon>
        <taxon>Thalassiosira</taxon>
    </lineage>
</organism>